<feature type="compositionally biased region" description="Polar residues" evidence="1">
    <location>
        <begin position="1"/>
        <end position="16"/>
    </location>
</feature>
<feature type="region of interest" description="Disordered" evidence="1">
    <location>
        <begin position="1"/>
        <end position="74"/>
    </location>
</feature>
<reference evidence="2" key="1">
    <citation type="submission" date="2021-01" db="EMBL/GenBank/DDBJ databases">
        <authorList>
            <person name="Corre E."/>
            <person name="Pelletier E."/>
            <person name="Niang G."/>
            <person name="Scheremetjew M."/>
            <person name="Finn R."/>
            <person name="Kale V."/>
            <person name="Holt S."/>
            <person name="Cochrane G."/>
            <person name="Meng A."/>
            <person name="Brown T."/>
            <person name="Cohen L."/>
        </authorList>
    </citation>
    <scope>NUCLEOTIDE SEQUENCE</scope>
    <source>
        <strain evidence="2">WS</strain>
    </source>
</reference>
<feature type="compositionally biased region" description="Low complexity" evidence="1">
    <location>
        <begin position="109"/>
        <end position="126"/>
    </location>
</feature>
<sequence>MYPSLNPKSQSLNPHAQSRDHTSNRQHAPVYSWSGVNSKSGPVVHQRDDSLNQSNNASQQQVHTQQRSDDVPQPRESIRTSFVNMPMDQKPQQSTTTTTTAPASAILTQSTHSLSSSSSSNNQSHSFLKSDESPSSHCPTTSPLQSFVLSSFKTSHILAHLSSLQQETQHYQGSLYHLVTGQANSSVTYRAPMQYFGSIQSMGGTVPPPQQQQQPSHEIRFSYTTHEMKRNELNFQLYQAYSQSLRSFEKFKWWDGVFERQLKWNAVLWSILERFDVEQEDEHDEEDAILTHENNPFSDTSAASFHSNSPPKKDDHTDALLEAMEEVQNLIKTPPAKCNIDDYSTSLLRELFLWLGSRLNKEMASETVLGNSNDEVLSSSISELSTSLDALMAPSDEKSLPNPPRPQTHKFTNRLRLLESILLLLIEHDAFGYAASLYQPTTLDLIHGNILNKFLIERCNAFQNEYQMLQALQQLPIQKLASANTPLDTITSHVVKPIEAFFSTHSFDHYPRVTLHLLLILQSLSDQYPTREFLSHLIFDVIVKNKWPLKYVSTIVLPHFPFKKMIRHELQNGQESSKKQQLLAFLNQVFQQYFNLYEQQFESFSAQQQTEHCHEFVNNFLMPHHIIINHCYSFDPHIKEANSGSIFPILSVFTEIAATAQMLQENSPDTKRASASSSLPEQIAKLLFDISYKMATSTREYIPLLGTLRSEGILSLEQLSSQYSQCISVVLKCIRDNLDLFYRTQPHVLNDLHKLLEKNLAPGFSKLAIDNQLLRECYLLINSNDTNSTLKREKINFGRNILSSIDWHIQTPEYRKRAIKVFFLSAAHSGSALTGGIDTFLLNNILSQNAGTQLSQLSKEDANKDLDQLFATFGFSSPHHVTKNPVLEGVICHVLLSYLEANAVARVGDTGIAQESSDLILEFDELPQDRSLSDNLHKKDLWCNVSSLVHVRLHLLQELSIHALSSFLLHRFVNIFSLYHSSVQDKNSESDSGLFEKDILELSNIIAHQVKRDDHLRKFIFNSLTEAPELDTGAERNLSQATVPTTVWFRVLTSASVLAHDEGLALLDSICKTRLMRHLSLTPIISAFKRRHMHSPTQIIDNGANRQYVWCTLCMIRAFPKLIPSLEATTSSTSNTISTMDQCALWIAAECATNLSRDHNNGNLSETRQKSLPFWFQFFEYYRNTVEHFEQQGGASVFPGYLRNRYDKMLDECISFFEKASPDVATVYSKLKSWDADKILESREAVEEMLAVSNFGGHLGGDENVSVKRSHPPLPPGNQYQQIAPGQPSSNFGISGSSLGVSNYSQIGTSNMMQSHLQNVQIPQPSVDIPRIPFSSNVASQFVGTYQASKVNVLPQTEHSITTLLPHPLPLPNAPFQNDIDKYRYMQRCVHNALLDNPLSSDVLLLPTMFHHQAGEITDSSLSQDVLGLFDEFTFCTCEQQRLDKELNDIYANLYTVDMVSQTVNLVTPHKTLVPASIPVSRVKFALGPNVYQQIEKNRDVVKSISERLNDNVTALSLFCTSFEKIATNKKARHGAVKIYLKLLPKLLDHQGAADLNQIWKHFVRSVSKIGENIVSQENHLQKRLLKILMETPRNHVYLDKSPAPMPNQHRPGAPEPLLYKASITEKDFFELYKAFNPSVLLSNKGRIDETIADYIDVLELLYHAHESISTEEFRAFKERLSIESLFSLFAEKPSGQRFSESPEMSRLIELMKNSLCNAKTRETIGNDILRHAVEIAFPLEVSPFLELLLHISCSGEYDDDLWPSKLLYAELLPQVDTQTALEWISIVNGYATTLSASGVVAAASLVERIITKSQLQNTLQRENIYADRWNESLLFFTRCFMDDKEELKRPLDAEQFTSILQSLRTIVESLPIFIDRFFNLYASVLHPYALQQDFQHRQHLSDMVQTLQQWKYATFHEQSPKPFEQMWEILPHDPQSISAIFSQLNFDFVTRNISNSRLLCSLVRLFLDVNLVKPESIPEVLRDAIEDYDPYARQPIWTFLSSRDLSYLFNGYTLSRLYRLCALRQDASKMLTANIYTLQRAALCLNDANFATVAMREISNCVTLIVHERHNPSCSFFHSPKRIMEIFQKVLFPLAMKYPSALVIQIYFGLISSLEEKVEPILSEHTIQFANHVRLCPFEASTYLNGQSSSGDKEAHSEMMDKVHGIVEQLCKNAPESFCRVCIAIVPRLQIRLLSKVQLLESLLCSFLEQTTEEHPRAVAAALIDFGQDIQMHSPQYDNILRQCCQHQCAILLTVLLHKSVSESTTISVHQPQQYMDKTPIKNLHILNMNHILSMKPHETKNYEILFLYLFALEMMESEYWDFNDPAAKDLTQRFLQYLQFFGSRHSLNLTDKVKKNNLPEEFRELDISPQTALACKAIEVYVERMQLMQRDAQSTGGSLLSSFRNSEQVFLPKLKALVGQRKKSAFKAYPEFFGAVQLLRKTSVGMDAFKGILRTLFPYPDYLLKV</sequence>
<feature type="region of interest" description="Disordered" evidence="1">
    <location>
        <begin position="294"/>
        <end position="316"/>
    </location>
</feature>
<evidence type="ECO:0000256" key="1">
    <source>
        <dbReference type="SAM" id="MobiDB-lite"/>
    </source>
</evidence>
<feature type="region of interest" description="Disordered" evidence="1">
    <location>
        <begin position="109"/>
        <end position="141"/>
    </location>
</feature>
<feature type="compositionally biased region" description="Polar residues" evidence="1">
    <location>
        <begin position="294"/>
        <end position="310"/>
    </location>
</feature>
<protein>
    <submittedName>
        <fullName evidence="2">Uncharacterized protein</fullName>
    </submittedName>
</protein>
<proteinExistence type="predicted"/>
<feature type="compositionally biased region" description="Low complexity" evidence="1">
    <location>
        <begin position="51"/>
        <end position="61"/>
    </location>
</feature>
<feature type="region of interest" description="Disordered" evidence="1">
    <location>
        <begin position="82"/>
        <end position="101"/>
    </location>
</feature>
<evidence type="ECO:0000313" key="2">
    <source>
        <dbReference type="EMBL" id="CAD9082710.1"/>
    </source>
</evidence>
<dbReference type="EMBL" id="HBGD01007121">
    <property type="protein sequence ID" value="CAD9082710.1"/>
    <property type="molecule type" value="Transcribed_RNA"/>
</dbReference>
<accession>A0A7S1PHN9</accession>
<organism evidence="2">
    <name type="scientific">Percolomonas cosmopolitus</name>
    <dbReference type="NCBI Taxonomy" id="63605"/>
    <lineage>
        <taxon>Eukaryota</taxon>
        <taxon>Discoba</taxon>
        <taxon>Heterolobosea</taxon>
        <taxon>Tetramitia</taxon>
        <taxon>Eutetramitia</taxon>
        <taxon>Percolomonadidae</taxon>
        <taxon>Percolomonas</taxon>
    </lineage>
</organism>
<gene>
    <name evidence="2" type="ORF">PCOS0759_LOCUS5950</name>
</gene>
<name>A0A7S1PHN9_9EUKA</name>